<dbReference type="EMBL" id="CAUYUJ010019878">
    <property type="protein sequence ID" value="CAK0894294.1"/>
    <property type="molecule type" value="Genomic_DNA"/>
</dbReference>
<feature type="repeat" description="ANK" evidence="3">
    <location>
        <begin position="425"/>
        <end position="457"/>
    </location>
</feature>
<feature type="repeat" description="ANK" evidence="3">
    <location>
        <begin position="392"/>
        <end position="424"/>
    </location>
</feature>
<dbReference type="PROSITE" id="PS50297">
    <property type="entry name" value="ANK_REP_REGION"/>
    <property type="match status" value="4"/>
</dbReference>
<organism evidence="4 5">
    <name type="scientific">Prorocentrum cordatum</name>
    <dbReference type="NCBI Taxonomy" id="2364126"/>
    <lineage>
        <taxon>Eukaryota</taxon>
        <taxon>Sar</taxon>
        <taxon>Alveolata</taxon>
        <taxon>Dinophyceae</taxon>
        <taxon>Prorocentrales</taxon>
        <taxon>Prorocentraceae</taxon>
        <taxon>Prorocentrum</taxon>
    </lineage>
</organism>
<dbReference type="PANTHER" id="PTHR24171">
    <property type="entry name" value="ANKYRIN REPEAT DOMAIN-CONTAINING PROTEIN 39-RELATED"/>
    <property type="match status" value="1"/>
</dbReference>
<dbReference type="Gene3D" id="1.25.40.20">
    <property type="entry name" value="Ankyrin repeat-containing domain"/>
    <property type="match status" value="4"/>
</dbReference>
<evidence type="ECO:0000313" key="4">
    <source>
        <dbReference type="EMBL" id="CAK0894294.1"/>
    </source>
</evidence>
<comment type="caution">
    <text evidence="4">The sequence shown here is derived from an EMBL/GenBank/DDBJ whole genome shotgun (WGS) entry which is preliminary data.</text>
</comment>
<feature type="repeat" description="ANK" evidence="3">
    <location>
        <begin position="212"/>
        <end position="244"/>
    </location>
</feature>
<dbReference type="Pfam" id="PF12796">
    <property type="entry name" value="Ank_2"/>
    <property type="match status" value="3"/>
</dbReference>
<dbReference type="InterPro" id="IPR002110">
    <property type="entry name" value="Ankyrin_rpt"/>
</dbReference>
<dbReference type="PANTHER" id="PTHR24171:SF8">
    <property type="entry name" value="BRCA1-ASSOCIATED RING DOMAIN PROTEIN 1"/>
    <property type="match status" value="1"/>
</dbReference>
<keyword evidence="5" id="KW-1185">Reference proteome</keyword>
<dbReference type="Pfam" id="PF00023">
    <property type="entry name" value="Ank"/>
    <property type="match status" value="1"/>
</dbReference>
<dbReference type="SMART" id="SM00248">
    <property type="entry name" value="ANK"/>
    <property type="match status" value="7"/>
</dbReference>
<sequence length="529" mass="56517">MSREIPDPLSRRSPDSFDYILTCASGNDVPGIRKLVGNGCPPTFANAVGQSALHIGALWGSADAVRVLLELKANPRAQNDRRRATPLHVAATGKGPPERRAECVRLLIDCRGDPEMTDHSGAKAVDLADDDEVRLALGEAPLILHQCVGVKNAMRLEDAIVRVKAGQLPGLTLDRKDAAGLTALHYAVYEGWHKGVEMLAAAGATVCTQANDGETPLHLAVQHGMVETTRQLIELQANPNVKDQDKEADPRYKSRSFDWDPELHRTPLHYAAELSNLVAIQLLSEARADSNALDSKMHSPLYLALQGRDGAGFKMGSGVRVGNNVATVHGCLGAITGEVIAGSDGRPRWPVEVKGNCGHTYLLKEESLESLAIEAFKTLLGARADVNAGMGESRTGLHDASRGGHAELVALMLEARASLNQQDRAGFSALHLAVRSKHHDVVKVLVSARAALDLKTEVGKTAAELAMKNGCGQAILDLLAEQKAGVHITEHVVPADSAEFVASVIHGRFSETATMGDLTAEQRAAFFID</sequence>
<accession>A0ABN9X7Y6</accession>
<protein>
    <submittedName>
        <fullName evidence="4">Uncharacterized protein</fullName>
    </submittedName>
</protein>
<keyword evidence="1" id="KW-0677">Repeat</keyword>
<evidence type="ECO:0000256" key="1">
    <source>
        <dbReference type="ARBA" id="ARBA00022737"/>
    </source>
</evidence>
<name>A0ABN9X7Y6_9DINO</name>
<proteinExistence type="predicted"/>
<feature type="repeat" description="ANK" evidence="3">
    <location>
        <begin position="263"/>
        <end position="295"/>
    </location>
</feature>
<evidence type="ECO:0000256" key="3">
    <source>
        <dbReference type="PROSITE-ProRule" id="PRU00023"/>
    </source>
</evidence>
<feature type="repeat" description="ANK" evidence="3">
    <location>
        <begin position="179"/>
        <end position="211"/>
    </location>
</feature>
<dbReference type="PROSITE" id="PS50088">
    <property type="entry name" value="ANK_REPEAT"/>
    <property type="match status" value="6"/>
</dbReference>
<evidence type="ECO:0000313" key="5">
    <source>
        <dbReference type="Proteomes" id="UP001189429"/>
    </source>
</evidence>
<dbReference type="InterPro" id="IPR036770">
    <property type="entry name" value="Ankyrin_rpt-contain_sf"/>
</dbReference>
<gene>
    <name evidence="4" type="ORF">PCOR1329_LOCUS73372</name>
</gene>
<keyword evidence="2 3" id="KW-0040">ANK repeat</keyword>
<evidence type="ECO:0000256" key="2">
    <source>
        <dbReference type="ARBA" id="ARBA00023043"/>
    </source>
</evidence>
<reference evidence="4" key="1">
    <citation type="submission" date="2023-10" db="EMBL/GenBank/DDBJ databases">
        <authorList>
            <person name="Chen Y."/>
            <person name="Shah S."/>
            <person name="Dougan E. K."/>
            <person name="Thang M."/>
            <person name="Chan C."/>
        </authorList>
    </citation>
    <scope>NUCLEOTIDE SEQUENCE [LARGE SCALE GENOMIC DNA]</scope>
</reference>
<feature type="repeat" description="ANK" evidence="3">
    <location>
        <begin position="48"/>
        <end position="80"/>
    </location>
</feature>
<dbReference type="Proteomes" id="UP001189429">
    <property type="component" value="Unassembled WGS sequence"/>
</dbReference>
<dbReference type="SUPFAM" id="SSF48403">
    <property type="entry name" value="Ankyrin repeat"/>
    <property type="match status" value="1"/>
</dbReference>